<dbReference type="Gene3D" id="3.40.50.1820">
    <property type="entry name" value="alpha/beta hydrolase"/>
    <property type="match status" value="1"/>
</dbReference>
<dbReference type="EMBL" id="CP032514">
    <property type="protein sequence ID" value="AYD90622.1"/>
    <property type="molecule type" value="Genomic_DNA"/>
</dbReference>
<dbReference type="InterPro" id="IPR029058">
    <property type="entry name" value="AB_hydrolase_fold"/>
</dbReference>
<feature type="domain" description="AB hydrolase-1" evidence="1">
    <location>
        <begin position="42"/>
        <end position="140"/>
    </location>
</feature>
<keyword evidence="2" id="KW-0378">Hydrolase</keyword>
<dbReference type="Pfam" id="PF00561">
    <property type="entry name" value="Abhydrolase_1"/>
    <property type="match status" value="1"/>
</dbReference>
<accession>A0ABM6Z5G4</accession>
<sequence length="295" mass="32861">MYSAAEPQVEGGILPYITTQDGTRLYYEDRPARNAQRASGETLLVIHGLGSSHYDLADFIDDLSQEHRVVLYDQRGHGDSDRARLHLNVRTLGQDLNDVVTHLGLEGVTAVGHSMGAAATFSYVNQYGTGRLRRVVAVDMSPYLRNDGWKGGIGKGEWSDEDFHSDLDRIFDDGAYGSWFIAKTLMNPRLQELSAQEEAAAIAAMRKSVDPLVFAALWYSLFRTDQRPAMDKIDVPFLYLMPETPLYSTVNTDYIRDHVRGGFTLADDFPGTSHLLLSEVPHEAARCVKDFIGNS</sequence>
<keyword evidence="3" id="KW-1185">Reference proteome</keyword>
<protein>
    <submittedName>
        <fullName evidence="2">Alpha/beta hydrolase</fullName>
    </submittedName>
</protein>
<organism evidence="2 3">
    <name type="scientific">Actinomyces lilanjuaniae</name>
    <dbReference type="NCBI Taxonomy" id="2321394"/>
    <lineage>
        <taxon>Bacteria</taxon>
        <taxon>Bacillati</taxon>
        <taxon>Actinomycetota</taxon>
        <taxon>Actinomycetes</taxon>
        <taxon>Actinomycetales</taxon>
        <taxon>Actinomycetaceae</taxon>
        <taxon>Actinomyces</taxon>
    </lineage>
</organism>
<gene>
    <name evidence="2" type="ORF">D5R93_12540</name>
</gene>
<reference evidence="2 3" key="1">
    <citation type="submission" date="2018-09" db="EMBL/GenBank/DDBJ databases">
        <authorList>
            <person name="Li J."/>
        </authorList>
    </citation>
    <scope>NUCLEOTIDE SEQUENCE [LARGE SCALE GENOMIC DNA]</scope>
    <source>
        <strain evidence="2 3">2129</strain>
    </source>
</reference>
<evidence type="ECO:0000313" key="3">
    <source>
        <dbReference type="Proteomes" id="UP000273001"/>
    </source>
</evidence>
<proteinExistence type="predicted"/>
<dbReference type="InterPro" id="IPR000073">
    <property type="entry name" value="AB_hydrolase_1"/>
</dbReference>
<dbReference type="PANTHER" id="PTHR43798:SF33">
    <property type="entry name" value="HYDROLASE, PUTATIVE (AFU_ORTHOLOGUE AFUA_2G14860)-RELATED"/>
    <property type="match status" value="1"/>
</dbReference>
<dbReference type="PANTHER" id="PTHR43798">
    <property type="entry name" value="MONOACYLGLYCEROL LIPASE"/>
    <property type="match status" value="1"/>
</dbReference>
<evidence type="ECO:0000259" key="1">
    <source>
        <dbReference type="Pfam" id="PF00561"/>
    </source>
</evidence>
<evidence type="ECO:0000313" key="2">
    <source>
        <dbReference type="EMBL" id="AYD90622.1"/>
    </source>
</evidence>
<dbReference type="Proteomes" id="UP000273001">
    <property type="component" value="Chromosome"/>
</dbReference>
<name>A0ABM6Z5G4_9ACTO</name>
<dbReference type="GO" id="GO:0016787">
    <property type="term" value="F:hydrolase activity"/>
    <property type="evidence" value="ECO:0007669"/>
    <property type="project" value="UniProtKB-KW"/>
</dbReference>
<dbReference type="InterPro" id="IPR050266">
    <property type="entry name" value="AB_hydrolase_sf"/>
</dbReference>
<dbReference type="SUPFAM" id="SSF53474">
    <property type="entry name" value="alpha/beta-Hydrolases"/>
    <property type="match status" value="1"/>
</dbReference>